<dbReference type="EMBL" id="JAPDRQ010000026">
    <property type="protein sequence ID" value="KAJ9660999.1"/>
    <property type="molecule type" value="Genomic_DNA"/>
</dbReference>
<gene>
    <name evidence="1" type="ORF">H2198_002158</name>
</gene>
<proteinExistence type="predicted"/>
<evidence type="ECO:0000313" key="2">
    <source>
        <dbReference type="Proteomes" id="UP001172386"/>
    </source>
</evidence>
<dbReference type="Proteomes" id="UP001172386">
    <property type="component" value="Unassembled WGS sequence"/>
</dbReference>
<reference evidence="1" key="1">
    <citation type="submission" date="2022-10" db="EMBL/GenBank/DDBJ databases">
        <title>Culturing micro-colonial fungi from biological soil crusts in the Mojave desert and describing Neophaeococcomyces mojavensis, and introducing the new genera and species Taxawa tesnikishii.</title>
        <authorList>
            <person name="Kurbessoian T."/>
            <person name="Stajich J.E."/>
        </authorList>
    </citation>
    <scope>NUCLEOTIDE SEQUENCE</scope>
    <source>
        <strain evidence="1">JES_112</strain>
    </source>
</reference>
<evidence type="ECO:0000313" key="1">
    <source>
        <dbReference type="EMBL" id="KAJ9660999.1"/>
    </source>
</evidence>
<keyword evidence="2" id="KW-1185">Reference proteome</keyword>
<sequence length="392" mass="41671">MATQSTTAVVAYAPANFGVPNFKHTTVNLLRSSPGPNEVLVRVLAAGICHSDIFIGGIPDSMMGTYPKVLGHEGAGYVEAVGSSVSSVSVGDPVLLSYTYCGECDLCLSVDDGPVYCQKFTEMNAICAETVFKADDEKEVGGKFFGQSSFASMSLVEEKSVVNVKGLVNGDEDLKLFSPLGCGLMTGSGAVVNAAKAKADDVIVVAGLGAVGLGAIMAGKISGCRAIIAVDRVKSRLDIAKQIGATHVFDTSGMDVTAAEFGKDFVTKVRALVGGEDAKIKFAFDTTGVLPLINAMVKTLTKRGKLFQIGVPTTIPTPEIPLDIQDLFGGTKRIEVHYLGECLARDHIPKMIQWYREGKFPFDKFVKFYPAKDVAQAVEDMKTEVIKPILVH</sequence>
<accession>A0ACC3AFB9</accession>
<comment type="caution">
    <text evidence="1">The sequence shown here is derived from an EMBL/GenBank/DDBJ whole genome shotgun (WGS) entry which is preliminary data.</text>
</comment>
<protein>
    <submittedName>
        <fullName evidence="1">Uncharacterized protein</fullName>
    </submittedName>
</protein>
<name>A0ACC3AFB9_9EURO</name>
<organism evidence="1 2">
    <name type="scientific">Neophaeococcomyces mojaviensis</name>
    <dbReference type="NCBI Taxonomy" id="3383035"/>
    <lineage>
        <taxon>Eukaryota</taxon>
        <taxon>Fungi</taxon>
        <taxon>Dikarya</taxon>
        <taxon>Ascomycota</taxon>
        <taxon>Pezizomycotina</taxon>
        <taxon>Eurotiomycetes</taxon>
        <taxon>Chaetothyriomycetidae</taxon>
        <taxon>Chaetothyriales</taxon>
        <taxon>Chaetothyriales incertae sedis</taxon>
        <taxon>Neophaeococcomyces</taxon>
    </lineage>
</organism>